<feature type="signal peptide" evidence="2">
    <location>
        <begin position="1"/>
        <end position="19"/>
    </location>
</feature>
<keyword evidence="4" id="KW-1185">Reference proteome</keyword>
<proteinExistence type="inferred from homology"/>
<dbReference type="Proteomes" id="UP001152799">
    <property type="component" value="Chromosome 10"/>
</dbReference>
<dbReference type="CDD" id="cd07061">
    <property type="entry name" value="HP_HAP_like"/>
    <property type="match status" value="1"/>
</dbReference>
<dbReference type="SUPFAM" id="SSF53254">
    <property type="entry name" value="Phosphoglycerate mutase-like"/>
    <property type="match status" value="1"/>
</dbReference>
<dbReference type="AlphaFoldDB" id="A0A9N9ME78"/>
<dbReference type="OrthoDB" id="258392at2759"/>
<dbReference type="GO" id="GO:0016791">
    <property type="term" value="F:phosphatase activity"/>
    <property type="evidence" value="ECO:0007669"/>
    <property type="project" value="TreeGrafter"/>
</dbReference>
<dbReference type="EMBL" id="OU892286">
    <property type="protein sequence ID" value="CAG9761313.1"/>
    <property type="molecule type" value="Genomic_DNA"/>
</dbReference>
<dbReference type="InterPro" id="IPR029033">
    <property type="entry name" value="His_PPase_superfam"/>
</dbReference>
<evidence type="ECO:0000256" key="1">
    <source>
        <dbReference type="ARBA" id="ARBA00005375"/>
    </source>
</evidence>
<organism evidence="3 4">
    <name type="scientific">Ceutorhynchus assimilis</name>
    <name type="common">cabbage seed weevil</name>
    <dbReference type="NCBI Taxonomy" id="467358"/>
    <lineage>
        <taxon>Eukaryota</taxon>
        <taxon>Metazoa</taxon>
        <taxon>Ecdysozoa</taxon>
        <taxon>Arthropoda</taxon>
        <taxon>Hexapoda</taxon>
        <taxon>Insecta</taxon>
        <taxon>Pterygota</taxon>
        <taxon>Neoptera</taxon>
        <taxon>Endopterygota</taxon>
        <taxon>Coleoptera</taxon>
        <taxon>Polyphaga</taxon>
        <taxon>Cucujiformia</taxon>
        <taxon>Curculionidae</taxon>
        <taxon>Ceutorhynchinae</taxon>
        <taxon>Ceutorhynchus</taxon>
    </lineage>
</organism>
<evidence type="ECO:0008006" key="5">
    <source>
        <dbReference type="Google" id="ProtNLM"/>
    </source>
</evidence>
<protein>
    <recommendedName>
        <fullName evidence="5">Acid phosphatase</fullName>
    </recommendedName>
</protein>
<dbReference type="PANTHER" id="PTHR11567">
    <property type="entry name" value="ACID PHOSPHATASE-RELATED"/>
    <property type="match status" value="1"/>
</dbReference>
<gene>
    <name evidence="3" type="ORF">CEUTPL_LOCUS2018</name>
</gene>
<sequence length="355" mass="41065">MLLLVLIVVFSLCNDLIQSERNPKQIHVLFRHGERSPTGTYPNDPHKGHKWEGGLGYLTNKGKSQMYSLGQNVRAHYENFLPRYYWPAEVNFTSSQWDRCLMSAELFGAGLFPPHDFQIWNSDVLWQPIPVHYLPRNLDNLVAMKTNCTKYDKQFIEVQNSAKVQQYNQDYADLYNYLSQHTGKIINNIEDVESLFNTLEIYQLNNLSTPYWVNDTLMNEMKIIAAQNLAIYSETEYMKKIKGGFFLKTILDLMETALNGTKDVPTINTYSGHDLTIVHVMRALNLIDTLKPNFGACLIFELYEDSTIKVFYWDKWNGKIIEQILPNCASPCTVSNFIEGYKAVLPVNWARECEL</sequence>
<reference evidence="3" key="1">
    <citation type="submission" date="2022-01" db="EMBL/GenBank/DDBJ databases">
        <authorList>
            <person name="King R."/>
        </authorList>
    </citation>
    <scope>NUCLEOTIDE SEQUENCE</scope>
</reference>
<evidence type="ECO:0000256" key="2">
    <source>
        <dbReference type="SAM" id="SignalP"/>
    </source>
</evidence>
<dbReference type="PANTHER" id="PTHR11567:SF19">
    <property type="entry name" value="GH19849P"/>
    <property type="match status" value="1"/>
</dbReference>
<name>A0A9N9ME78_9CUCU</name>
<dbReference type="InterPro" id="IPR000560">
    <property type="entry name" value="His_Pase_clade-2"/>
</dbReference>
<evidence type="ECO:0000313" key="4">
    <source>
        <dbReference type="Proteomes" id="UP001152799"/>
    </source>
</evidence>
<dbReference type="Gene3D" id="3.40.50.1240">
    <property type="entry name" value="Phosphoglycerate mutase-like"/>
    <property type="match status" value="1"/>
</dbReference>
<feature type="chain" id="PRO_5040444351" description="Acid phosphatase" evidence="2">
    <location>
        <begin position="20"/>
        <end position="355"/>
    </location>
</feature>
<comment type="similarity">
    <text evidence="1">Belongs to the histidine acid phosphatase family.</text>
</comment>
<dbReference type="InterPro" id="IPR050645">
    <property type="entry name" value="Histidine_acid_phosphatase"/>
</dbReference>
<keyword evidence="2" id="KW-0732">Signal</keyword>
<dbReference type="Pfam" id="PF00328">
    <property type="entry name" value="His_Phos_2"/>
    <property type="match status" value="1"/>
</dbReference>
<evidence type="ECO:0000313" key="3">
    <source>
        <dbReference type="EMBL" id="CAG9761313.1"/>
    </source>
</evidence>
<accession>A0A9N9ME78</accession>